<organism evidence="2 3">
    <name type="scientific">Pandoravirus inopinatum</name>
    <dbReference type="NCBI Taxonomy" id="1605721"/>
    <lineage>
        <taxon>Viruses</taxon>
        <taxon>Pandoravirus</taxon>
    </lineage>
</organism>
<evidence type="ECO:0000313" key="2">
    <source>
        <dbReference type="EMBL" id="AJF97576.1"/>
    </source>
</evidence>
<evidence type="ECO:0000313" key="3">
    <source>
        <dbReference type="Proteomes" id="UP000202511"/>
    </source>
</evidence>
<feature type="region of interest" description="Disordered" evidence="1">
    <location>
        <begin position="148"/>
        <end position="174"/>
    </location>
</feature>
<accession>A0A0B5J9M0</accession>
<sequence>MHAADSLQHTDQHTPVRLDALPPEILSLIANGTDATGHPILDPRYRFHFAQVSHKLRACVCCPPHSDAARLARHPGATEAWVKGQAASIALVVSQCQSGMTPEEAARGFLVPSDPHRGEIAALLATAPARFIVREFVDMVERLTSSTTTTEWFPDPHKPSSLPPPSHKTGNAADDDAPLVRHNRACRNIVGLACLLGRADAVLDLFRWYNIVLPKTVRACLRAGIARDDGPLVSALLCCAAGQTHSSHYGSHPAVHHFIHAMSVAGATGKINALRHLVAKAVKQSRVDFSANCPRLAAMQTCYCWDRRNCVFGENIGTFGTYWVQPAAAHDRVDVFACADAEAGSTTSATPSSTPSPRAASTLHNTRRRALIQPRIVRSVGQRNYPTQSSRSASTQTPRAWHMAWRGWSRVVWCLPSGTQSAWPIGYRSSVPILCRACWP</sequence>
<dbReference type="GeneID" id="23462493"/>
<protein>
    <submittedName>
        <fullName evidence="2">Uncharacterized protein</fullName>
    </submittedName>
</protein>
<dbReference type="Proteomes" id="UP000202511">
    <property type="component" value="Segment"/>
</dbReference>
<reference evidence="2 3" key="1">
    <citation type="journal article" date="2015" name="Parasitol. Res.">
        <title>Viruses in close associations with free-living amoebae.</title>
        <authorList>
            <person name="Scheid P."/>
        </authorList>
    </citation>
    <scope>NUCLEOTIDE SEQUENCE [LARGE SCALE GENOMIC DNA]</scope>
    <source>
        <strain evidence="2">KlaHel</strain>
    </source>
</reference>
<name>A0A0B5J9M0_9VIRU</name>
<evidence type="ECO:0000256" key="1">
    <source>
        <dbReference type="SAM" id="MobiDB-lite"/>
    </source>
</evidence>
<proteinExistence type="predicted"/>
<dbReference type="EMBL" id="KP136319">
    <property type="protein sequence ID" value="AJF97576.1"/>
    <property type="molecule type" value="Genomic_DNA"/>
</dbReference>
<dbReference type="KEGG" id="vg:23462493"/>
<dbReference type="RefSeq" id="YP_009119811.1">
    <property type="nucleotide sequence ID" value="NC_026440.1"/>
</dbReference>